<evidence type="ECO:0008006" key="5">
    <source>
        <dbReference type="Google" id="ProtNLM"/>
    </source>
</evidence>
<keyword evidence="2" id="KW-0472">Membrane</keyword>
<accession>A0A7S3DWX5</accession>
<reference evidence="4" key="1">
    <citation type="submission" date="2021-01" db="EMBL/GenBank/DDBJ databases">
        <authorList>
            <person name="Corre E."/>
            <person name="Pelletier E."/>
            <person name="Niang G."/>
            <person name="Scheremetjew M."/>
            <person name="Finn R."/>
            <person name="Kale V."/>
            <person name="Holt S."/>
            <person name="Cochrane G."/>
            <person name="Meng A."/>
            <person name="Brown T."/>
            <person name="Cohen L."/>
        </authorList>
    </citation>
    <scope>NUCLEOTIDE SEQUENCE</scope>
    <source>
        <strain evidence="4">CCMP125</strain>
    </source>
</reference>
<feature type="region of interest" description="Disordered" evidence="1">
    <location>
        <begin position="289"/>
        <end position="318"/>
    </location>
</feature>
<keyword evidence="2" id="KW-0812">Transmembrane</keyword>
<evidence type="ECO:0000313" key="4">
    <source>
        <dbReference type="EMBL" id="CAD9992817.1"/>
    </source>
</evidence>
<evidence type="ECO:0000256" key="1">
    <source>
        <dbReference type="SAM" id="MobiDB-lite"/>
    </source>
</evidence>
<name>A0A7S3DWX5_9STRA</name>
<dbReference type="EMBL" id="HBHT01038769">
    <property type="protein sequence ID" value="CAD9992817.1"/>
    <property type="molecule type" value="Transcribed_RNA"/>
</dbReference>
<keyword evidence="2" id="KW-1133">Transmembrane helix</keyword>
<dbReference type="AlphaFoldDB" id="A0A7S3DWX5"/>
<keyword evidence="3" id="KW-0732">Signal</keyword>
<feature type="transmembrane region" description="Helical" evidence="2">
    <location>
        <begin position="234"/>
        <end position="264"/>
    </location>
</feature>
<evidence type="ECO:0000256" key="3">
    <source>
        <dbReference type="SAM" id="SignalP"/>
    </source>
</evidence>
<feature type="chain" id="PRO_5031510861" description="Transmembrane protein" evidence="3">
    <location>
        <begin position="20"/>
        <end position="318"/>
    </location>
</feature>
<protein>
    <recommendedName>
        <fullName evidence="5">Transmembrane protein</fullName>
    </recommendedName>
</protein>
<organism evidence="4">
    <name type="scientific">Entomoneis paludosa</name>
    <dbReference type="NCBI Taxonomy" id="265537"/>
    <lineage>
        <taxon>Eukaryota</taxon>
        <taxon>Sar</taxon>
        <taxon>Stramenopiles</taxon>
        <taxon>Ochrophyta</taxon>
        <taxon>Bacillariophyta</taxon>
        <taxon>Bacillariophyceae</taxon>
        <taxon>Bacillariophycidae</taxon>
        <taxon>Entomoneidaceae</taxon>
        <taxon>Entomoneis</taxon>
    </lineage>
</organism>
<proteinExistence type="predicted"/>
<feature type="signal peptide" evidence="3">
    <location>
        <begin position="1"/>
        <end position="19"/>
    </location>
</feature>
<sequence>MSLRLFVVAVLASATTVLSFSPAHSFGNTATQRISRHESVSRWRSVPLSPPGASALSMLSGGPSKKSIFSSHSSAILSRIYQSKVKANLIKINQWMKLNCWSKMRRALVSLVLVTTLWCSAARVNTPPAYASSTASAAVPPQERVVNFVTGRASLDNMVDQFVQKHMFDDDSFDQVESTYRESYQDVAVGNYPNALREATASVLGERGLGNLLAEASETSNWLSAFMGTMQKKFGLSAVAASAVLAVTGLVALPFAFVFGFFVFGTISKRNLNKVFKSRYGDGYTVDATIKQDDEVEAPDDDEDDDEDDDDDDDDDDE</sequence>
<evidence type="ECO:0000256" key="2">
    <source>
        <dbReference type="SAM" id="Phobius"/>
    </source>
</evidence>
<gene>
    <name evidence="4" type="ORF">APAL1065_LOCUS26063</name>
</gene>
<feature type="compositionally biased region" description="Acidic residues" evidence="1">
    <location>
        <begin position="294"/>
        <end position="318"/>
    </location>
</feature>